<proteinExistence type="predicted"/>
<organism evidence="2 3">
    <name type="scientific">Aerococcus urinaeequi</name>
    <dbReference type="NCBI Taxonomy" id="51665"/>
    <lineage>
        <taxon>Bacteria</taxon>
        <taxon>Bacillati</taxon>
        <taxon>Bacillota</taxon>
        <taxon>Bacilli</taxon>
        <taxon>Lactobacillales</taxon>
        <taxon>Aerococcaceae</taxon>
        <taxon>Aerococcus</taxon>
    </lineage>
</organism>
<sequence length="82" mass="8981">MAPEQGVKHVLADLVLTSTVNTFVVVDDLCNLADAKEAVKKADAVVIMARLVATEGADMKTAHQPPTRPTGQQRSRLYHRVW</sequence>
<evidence type="ECO:0000313" key="3">
    <source>
        <dbReference type="Proteomes" id="UP001164714"/>
    </source>
</evidence>
<gene>
    <name evidence="2" type="ORF">OZ415_07845</name>
</gene>
<accession>A0AA47J3B0</accession>
<dbReference type="Proteomes" id="UP001164714">
    <property type="component" value="Chromosome"/>
</dbReference>
<evidence type="ECO:0000313" key="2">
    <source>
        <dbReference type="EMBL" id="WAT24161.1"/>
    </source>
</evidence>
<name>A0AA47J3B0_9LACT</name>
<feature type="region of interest" description="Disordered" evidence="1">
    <location>
        <begin position="58"/>
        <end position="82"/>
    </location>
</feature>
<dbReference type="AlphaFoldDB" id="A0AA47J3B0"/>
<evidence type="ECO:0000256" key="1">
    <source>
        <dbReference type="SAM" id="MobiDB-lite"/>
    </source>
</evidence>
<dbReference type="EMBL" id="CP114063">
    <property type="protein sequence ID" value="WAT24161.1"/>
    <property type="molecule type" value="Genomic_DNA"/>
</dbReference>
<dbReference type="RefSeq" id="WP_059134877.1">
    <property type="nucleotide sequence ID" value="NZ_CP114063.1"/>
</dbReference>
<protein>
    <submittedName>
        <fullName evidence="2">Uncharacterized protein</fullName>
    </submittedName>
</protein>
<reference evidence="2" key="1">
    <citation type="submission" date="2022-12" db="EMBL/GenBank/DDBJ databases">
        <title>Whole genome sequence analysis of a duck derived balloon bacteium Aerococcus urinaeequi henan2020.</title>
        <authorList>
            <person name="Zhang H."/>
            <person name="Qiao H.X."/>
            <person name="Bian C.Z."/>
            <person name="Shu J.C."/>
        </authorList>
    </citation>
    <scope>NUCLEOTIDE SEQUENCE</scope>
    <source>
        <strain evidence="2">2020-HN-1</strain>
    </source>
</reference>